<evidence type="ECO:0000259" key="4">
    <source>
        <dbReference type="Pfam" id="PF01648"/>
    </source>
</evidence>
<evidence type="ECO:0000313" key="6">
    <source>
        <dbReference type="EMBL" id="EXG82149.1"/>
    </source>
</evidence>
<feature type="binding site" evidence="2">
    <location>
        <position position="112"/>
    </location>
    <ligand>
        <name>CoA</name>
        <dbReference type="ChEBI" id="CHEBI:57287"/>
    </ligand>
</feature>
<feature type="binding site" evidence="2">
    <location>
        <position position="46"/>
    </location>
    <ligand>
        <name>CoA</name>
        <dbReference type="ChEBI" id="CHEBI:57287"/>
    </ligand>
</feature>
<dbReference type="PANTHER" id="PTHR38096:SF1">
    <property type="entry name" value="ENTEROBACTIN SYNTHASE COMPONENT D"/>
    <property type="match status" value="1"/>
</dbReference>
<dbReference type="InterPro" id="IPR008278">
    <property type="entry name" value="4-PPantetheinyl_Trfase_dom"/>
</dbReference>
<feature type="binding site" evidence="2">
    <location>
        <position position="157"/>
    </location>
    <ligand>
        <name>CoA</name>
        <dbReference type="ChEBI" id="CHEBI:57287"/>
    </ligand>
</feature>
<feature type="binding site" evidence="3">
    <location>
        <position position="114"/>
    </location>
    <ligand>
        <name>Mg(2+)</name>
        <dbReference type="ChEBI" id="CHEBI:18420"/>
    </ligand>
</feature>
<keyword evidence="3" id="KW-0479">Metal-binding</keyword>
<dbReference type="InterPro" id="IPR037143">
    <property type="entry name" value="4-PPantetheinyl_Trfase_dom_sf"/>
</dbReference>
<dbReference type="GO" id="GO:0005886">
    <property type="term" value="C:plasma membrane"/>
    <property type="evidence" value="ECO:0007669"/>
    <property type="project" value="TreeGrafter"/>
</dbReference>
<evidence type="ECO:0000313" key="7">
    <source>
        <dbReference type="Proteomes" id="UP000021053"/>
    </source>
</evidence>
<comment type="cofactor">
    <cofactor evidence="3">
        <name>Mg(2+)</name>
        <dbReference type="ChEBI" id="CHEBI:18420"/>
    </cofactor>
</comment>
<evidence type="ECO:0000259" key="5">
    <source>
        <dbReference type="Pfam" id="PF17837"/>
    </source>
</evidence>
<feature type="domain" description="4'-phosphopantetheinyl transferase N-terminal" evidence="5">
    <location>
        <begin position="34"/>
        <end position="101"/>
    </location>
</feature>
<dbReference type="EMBL" id="JFBT01000001">
    <property type="protein sequence ID" value="EXG82149.1"/>
    <property type="molecule type" value="Genomic_DNA"/>
</dbReference>
<feature type="binding site" evidence="3">
    <location>
        <position position="112"/>
    </location>
    <ligand>
        <name>Mg(2+)</name>
        <dbReference type="ChEBI" id="CHEBI:18420"/>
    </ligand>
</feature>
<feature type="binding site" evidence="3">
    <location>
        <position position="113"/>
    </location>
    <ligand>
        <name>Mg(2+)</name>
        <dbReference type="ChEBI" id="CHEBI:18420"/>
    </ligand>
</feature>
<dbReference type="Gene3D" id="3.90.470.20">
    <property type="entry name" value="4'-phosphopantetheinyl transferase domain"/>
    <property type="match status" value="1"/>
</dbReference>
<sequence>MLTTLAGLLERLTPSTVAAEETFTDRADVRLYPAEEAAIARAVPKRRREFATVRSCARTALTRIGVAPAPIVPGHRGAPAWPAGVVGSMTHCAGYRACAVALAHDVITIGVDAEPAQRLPDGVLDVISLPAERAALAALAQQAPGIAWDRMLFSAKEAVYKAWFPLMRAPLDFSEATVDFDPVGRTFTARLLVPGPATPAGQLTEFSGRWLQARGLVLSAIVVPAPSVVAA</sequence>
<accession>A0A010ZTX4</accession>
<feature type="domain" description="4'-phosphopantetheinyl transferase" evidence="4">
    <location>
        <begin position="109"/>
        <end position="188"/>
    </location>
</feature>
<dbReference type="GO" id="GO:0000287">
    <property type="term" value="F:magnesium ion binding"/>
    <property type="evidence" value="ECO:0007669"/>
    <property type="project" value="InterPro"/>
</dbReference>
<evidence type="ECO:0000256" key="2">
    <source>
        <dbReference type="PIRSR" id="PIRSR603542-1"/>
    </source>
</evidence>
<keyword evidence="3" id="KW-0460">Magnesium</keyword>
<dbReference type="Pfam" id="PF17837">
    <property type="entry name" value="4PPT_N"/>
    <property type="match status" value="1"/>
</dbReference>
<dbReference type="PRINTS" id="PR01399">
    <property type="entry name" value="ENTSNTHTASED"/>
</dbReference>
<organism evidence="6 7">
    <name type="scientific">Cryptosporangium arvum DSM 44712</name>
    <dbReference type="NCBI Taxonomy" id="927661"/>
    <lineage>
        <taxon>Bacteria</taxon>
        <taxon>Bacillati</taxon>
        <taxon>Actinomycetota</taxon>
        <taxon>Actinomycetes</taxon>
        <taxon>Cryptosporangiales</taxon>
        <taxon>Cryptosporangiaceae</taxon>
        <taxon>Cryptosporangium</taxon>
    </lineage>
</organism>
<dbReference type="InterPro" id="IPR041354">
    <property type="entry name" value="4PPT_N"/>
</dbReference>
<feature type="binding site" evidence="2">
    <location>
        <position position="171"/>
    </location>
    <ligand>
        <name>CoA</name>
        <dbReference type="ChEBI" id="CHEBI:57287"/>
    </ligand>
</feature>
<dbReference type="InterPro" id="IPR003542">
    <property type="entry name" value="Enbac_synth_compD-like"/>
</dbReference>
<dbReference type="RefSeq" id="WP_211247479.1">
    <property type="nucleotide sequence ID" value="NZ_KK073874.1"/>
</dbReference>
<gene>
    <name evidence="6" type="ORF">CryarDRAFT_3291</name>
</gene>
<feature type="binding site" evidence="2">
    <location>
        <position position="161"/>
    </location>
    <ligand>
        <name>CoA</name>
        <dbReference type="ChEBI" id="CHEBI:57287"/>
    </ligand>
</feature>
<dbReference type="Pfam" id="PF01648">
    <property type="entry name" value="ACPS"/>
    <property type="match status" value="1"/>
</dbReference>
<protein>
    <submittedName>
        <fullName evidence="6">Phosphopantetheinyl transferase component of siderophore synthetase</fullName>
    </submittedName>
</protein>
<evidence type="ECO:0000256" key="1">
    <source>
        <dbReference type="ARBA" id="ARBA00022679"/>
    </source>
</evidence>
<dbReference type="GO" id="GO:0008897">
    <property type="term" value="F:holo-[acyl-carrier-protein] synthase activity"/>
    <property type="evidence" value="ECO:0007669"/>
    <property type="project" value="InterPro"/>
</dbReference>
<dbReference type="GO" id="GO:0009239">
    <property type="term" value="P:enterobactin biosynthetic process"/>
    <property type="evidence" value="ECO:0007669"/>
    <property type="project" value="InterPro"/>
</dbReference>
<proteinExistence type="predicted"/>
<keyword evidence="7" id="KW-1185">Reference proteome</keyword>
<dbReference type="PANTHER" id="PTHR38096">
    <property type="entry name" value="ENTEROBACTIN SYNTHASE COMPONENT D"/>
    <property type="match status" value="1"/>
</dbReference>
<dbReference type="SUPFAM" id="SSF56214">
    <property type="entry name" value="4'-phosphopantetheinyl transferase"/>
    <property type="match status" value="1"/>
</dbReference>
<dbReference type="GO" id="GO:0009366">
    <property type="term" value="C:enterobactin synthetase complex"/>
    <property type="evidence" value="ECO:0007669"/>
    <property type="project" value="InterPro"/>
</dbReference>
<evidence type="ECO:0000256" key="3">
    <source>
        <dbReference type="PIRSR" id="PIRSR603542-2"/>
    </source>
</evidence>
<reference evidence="6 7" key="1">
    <citation type="submission" date="2013-07" db="EMBL/GenBank/DDBJ databases">
        <authorList>
            <consortium name="DOE Joint Genome Institute"/>
            <person name="Eisen J."/>
            <person name="Huntemann M."/>
            <person name="Han J."/>
            <person name="Chen A."/>
            <person name="Kyrpides N."/>
            <person name="Mavromatis K."/>
            <person name="Markowitz V."/>
            <person name="Palaniappan K."/>
            <person name="Ivanova N."/>
            <person name="Schaumberg A."/>
            <person name="Pati A."/>
            <person name="Liolios K."/>
            <person name="Nordberg H.P."/>
            <person name="Cantor M.N."/>
            <person name="Hua S.X."/>
            <person name="Woyke T."/>
        </authorList>
    </citation>
    <scope>NUCLEOTIDE SEQUENCE [LARGE SCALE GENOMIC DNA]</scope>
    <source>
        <strain evidence="6 7">DSM 44712</strain>
    </source>
</reference>
<dbReference type="AlphaFoldDB" id="A0A010ZTX4"/>
<dbReference type="Proteomes" id="UP000021053">
    <property type="component" value="Unassembled WGS sequence"/>
</dbReference>
<feature type="binding site" evidence="2">
    <location>
        <begin position="90"/>
        <end position="91"/>
    </location>
    <ligand>
        <name>CoA</name>
        <dbReference type="ChEBI" id="CHEBI:57287"/>
    </ligand>
</feature>
<name>A0A010ZTX4_9ACTN</name>
<dbReference type="HOGENOM" id="CLU_075076_0_0_11"/>
<comment type="caution">
    <text evidence="6">The sequence shown here is derived from an EMBL/GenBank/DDBJ whole genome shotgun (WGS) entry which is preliminary data.</text>
</comment>
<feature type="binding site" evidence="2">
    <location>
        <position position="54"/>
    </location>
    <ligand>
        <name>CoA</name>
        <dbReference type="ChEBI" id="CHEBI:57287"/>
    </ligand>
</feature>
<keyword evidence="1 6" id="KW-0808">Transferase</keyword>